<dbReference type="PANTHER" id="PTHR39767">
    <property type="entry name" value="CALCIUM/CALMODULIN-BINDING MEMBRANE PROTEIN PCM4-RELATED"/>
    <property type="match status" value="1"/>
</dbReference>
<keyword evidence="4" id="KW-0812">Transmembrane</keyword>
<evidence type="ECO:0000256" key="1">
    <source>
        <dbReference type="ARBA" id="ARBA00022729"/>
    </source>
</evidence>
<feature type="transmembrane region" description="Helical" evidence="4">
    <location>
        <begin position="20"/>
        <end position="40"/>
    </location>
</feature>
<organism evidence="6 7">
    <name type="scientific">Paramecium pentaurelia</name>
    <dbReference type="NCBI Taxonomy" id="43138"/>
    <lineage>
        <taxon>Eukaryota</taxon>
        <taxon>Sar</taxon>
        <taxon>Alveolata</taxon>
        <taxon>Ciliophora</taxon>
        <taxon>Intramacronucleata</taxon>
        <taxon>Oligohymenophorea</taxon>
        <taxon>Peniculida</taxon>
        <taxon>Parameciidae</taxon>
        <taxon>Paramecium</taxon>
    </lineage>
</organism>
<keyword evidence="4" id="KW-0472">Membrane</keyword>
<dbReference type="SMART" id="SM00181">
    <property type="entry name" value="EGF"/>
    <property type="match status" value="4"/>
</dbReference>
<dbReference type="OrthoDB" id="441583at2759"/>
<dbReference type="Proteomes" id="UP000689195">
    <property type="component" value="Unassembled WGS sequence"/>
</dbReference>
<dbReference type="InterPro" id="IPR006212">
    <property type="entry name" value="Furin_repeat"/>
</dbReference>
<dbReference type="InterPro" id="IPR011936">
    <property type="entry name" value="Myxo_disulph_rpt"/>
</dbReference>
<dbReference type="PANTHER" id="PTHR39767:SF2">
    <property type="entry name" value="CHROMOSOME UNDETERMINED SCAFFOLD_1, WHOLE GENOME SHOTGUN SEQUENCE"/>
    <property type="match status" value="1"/>
</dbReference>
<gene>
    <name evidence="6" type="ORF">PPENT_87.1.T1130181</name>
</gene>
<evidence type="ECO:0000256" key="2">
    <source>
        <dbReference type="ARBA" id="ARBA00022737"/>
    </source>
</evidence>
<evidence type="ECO:0000256" key="3">
    <source>
        <dbReference type="ARBA" id="ARBA00023157"/>
    </source>
</evidence>
<dbReference type="AlphaFoldDB" id="A0A8S1X6S2"/>
<keyword evidence="4" id="KW-1133">Transmembrane helix</keyword>
<dbReference type="Pfam" id="PF13948">
    <property type="entry name" value="DUF4215"/>
    <property type="match status" value="2"/>
</dbReference>
<feature type="domain" description="EGF-like" evidence="5">
    <location>
        <begin position="474"/>
        <end position="523"/>
    </location>
</feature>
<reference evidence="6" key="1">
    <citation type="submission" date="2021-01" db="EMBL/GenBank/DDBJ databases">
        <authorList>
            <consortium name="Genoscope - CEA"/>
            <person name="William W."/>
        </authorList>
    </citation>
    <scope>NUCLEOTIDE SEQUENCE</scope>
</reference>
<evidence type="ECO:0000313" key="7">
    <source>
        <dbReference type="Proteomes" id="UP000689195"/>
    </source>
</evidence>
<dbReference type="EMBL" id="CAJJDO010000113">
    <property type="protein sequence ID" value="CAD8196850.1"/>
    <property type="molecule type" value="Genomic_DNA"/>
</dbReference>
<keyword evidence="1" id="KW-0732">Signal</keyword>
<feature type="domain" description="EGF-like" evidence="5">
    <location>
        <begin position="930"/>
        <end position="970"/>
    </location>
</feature>
<dbReference type="NCBIfam" id="TIGR02232">
    <property type="entry name" value="myxo_disulf_rpt"/>
    <property type="match status" value="2"/>
</dbReference>
<accession>A0A8S1X6S2</accession>
<dbReference type="SMART" id="SM00261">
    <property type="entry name" value="FU"/>
    <property type="match status" value="5"/>
</dbReference>
<keyword evidence="3" id="KW-1015">Disulfide bond</keyword>
<sequence>MEQNGNFIVQICNNQFYRMLSLFTFLVYSVVSNELLFISLESEYHFKIFSNLIYPMGLELQSGIDQENNIYFYDVTSLGINTGSDIFTIGLWIKGNSQSEKQFIMSIMSIDGVSEIVYLEYDQIMTIEGNSFEYIDEVWVYLFFLQLDLSSQWICYLDLSINYDLQCQQFRGEGEYYLFSFLQPSISQTEFYEIYPWQGEAISITAKLLNMQYDIFDNPIKSLIISNYVELNVIFDLKLYEKTQTKILKDWSNNQHIVKIGNAINPIIIPNQQLLSFQNQQYIEIENFKISNTITIEFQLFDDILTDEITLFIFQSKNLAIDVLTIKANFNTQALLINLNMIPIQVCSVNFGSKIIIAIINGILTTSILIIQNEEQVLLTKEVLSYEQAFQFQHVDTLTIGSKDNTNINSFRLSNIRISNGFYYVIKEQCAFSINQCYYCLNVLKFQIQNYYLHQGQCLPECPSNFETNEFRKECIPQCHPTCLTCDPFNLSYCLTCSGIRIKEPNCSCPPGYFDDGISPDCIEYLPDLTVESGIFEGTCQSNIQQEIKFTKKYLFPPLVAISLLGHIAKEQYQNQGFIFTISAQDITNISFFLTVICMDPKVYIKVQWVSGYSSRFFNVNENLIGVFPVDVFDVSIQKENLVIGNILGWNIDKFDEQDINLNLEKKSDTNTFEITTNLSLVQIFYQLFEFTNYVYDQILISLDLCNQGKDFSIGGAHGNVNIKHVPLSIPSFTTLKQFHNQNSHILQFYLSENKRTGQMKYSLKTLGQQTTFPYLKGDIVIFAIKCNNHYKPCDYFEELQKCHKILSNCECSSSQYYNQVKNYCVDCSYNCQTCDIHYTNCLTCPSEYQQTLQQDQVTLYYYCGCKQNQFQDTNGICQDCDPMCLSCEQTKTKCKSCIEPKNLNELNQCICNPGYIATQFGCEQSVRDLCSFFKDDNQCEQCVPLSLFNPITKKCECNFGYYQEDQQCLACNEPCISCLSSTICLSCVATMYFDQFSCHKCQPPCYECNSEQSCISCINQTYILDGDQCLQRDYSIQQDCEEGFELLNNQCVSICGDSLVTNKEECDDGNNIQFDGCHLCQYSCPQNCTDCYQGNCQECENNFILLTNGQCESNQICGDGILMDPEFCDDANTIGGDGCNNCFIESNWKCNELNECTFFKAPQIILIYQNQTFNKYI</sequence>
<dbReference type="InterPro" id="IPR000742">
    <property type="entry name" value="EGF"/>
</dbReference>
<comment type="caution">
    <text evidence="6">The sequence shown here is derived from an EMBL/GenBank/DDBJ whole genome shotgun (WGS) entry which is preliminary data.</text>
</comment>
<feature type="domain" description="EGF-like" evidence="5">
    <location>
        <begin position="971"/>
        <end position="1000"/>
    </location>
</feature>
<feature type="domain" description="EGF-like" evidence="5">
    <location>
        <begin position="887"/>
        <end position="924"/>
    </location>
</feature>
<evidence type="ECO:0000256" key="4">
    <source>
        <dbReference type="SAM" id="Phobius"/>
    </source>
</evidence>
<evidence type="ECO:0000313" key="6">
    <source>
        <dbReference type="EMBL" id="CAD8196850.1"/>
    </source>
</evidence>
<proteinExistence type="predicted"/>
<keyword evidence="2" id="KW-0677">Repeat</keyword>
<protein>
    <recommendedName>
        <fullName evidence="5">EGF-like domain-containing protein</fullName>
    </recommendedName>
</protein>
<name>A0A8S1X6S2_9CILI</name>
<evidence type="ECO:0000259" key="5">
    <source>
        <dbReference type="SMART" id="SM00181"/>
    </source>
</evidence>
<keyword evidence="7" id="KW-1185">Reference proteome</keyword>